<organism evidence="2 3">
    <name type="scientific">Olpidium bornovanus</name>
    <dbReference type="NCBI Taxonomy" id="278681"/>
    <lineage>
        <taxon>Eukaryota</taxon>
        <taxon>Fungi</taxon>
        <taxon>Fungi incertae sedis</taxon>
        <taxon>Olpidiomycota</taxon>
        <taxon>Olpidiomycotina</taxon>
        <taxon>Olpidiomycetes</taxon>
        <taxon>Olpidiales</taxon>
        <taxon>Olpidiaceae</taxon>
        <taxon>Olpidium</taxon>
    </lineage>
</organism>
<evidence type="ECO:0000313" key="2">
    <source>
        <dbReference type="EMBL" id="KAG5463735.1"/>
    </source>
</evidence>
<comment type="caution">
    <text evidence="2">The sequence shown here is derived from an EMBL/GenBank/DDBJ whole genome shotgun (WGS) entry which is preliminary data.</text>
</comment>
<evidence type="ECO:0000259" key="1">
    <source>
        <dbReference type="PROSITE" id="PS50013"/>
    </source>
</evidence>
<dbReference type="Gene3D" id="2.40.50.40">
    <property type="match status" value="1"/>
</dbReference>
<gene>
    <name evidence="2" type="ORF">BJ554DRAFT_3022</name>
</gene>
<dbReference type="PROSITE" id="PS50013">
    <property type="entry name" value="CHROMO_2"/>
    <property type="match status" value="1"/>
</dbReference>
<dbReference type="OrthoDB" id="433924at2759"/>
<dbReference type="InterPro" id="IPR057670">
    <property type="entry name" value="SH3_retrovirus"/>
</dbReference>
<dbReference type="EMBL" id="JAEFCI010000145">
    <property type="protein sequence ID" value="KAG5463735.1"/>
    <property type="molecule type" value="Genomic_DNA"/>
</dbReference>
<feature type="domain" description="Chromo" evidence="1">
    <location>
        <begin position="110"/>
        <end position="142"/>
    </location>
</feature>
<proteinExistence type="predicted"/>
<dbReference type="AlphaFoldDB" id="A0A8H8A2I7"/>
<dbReference type="Pfam" id="PF00385">
    <property type="entry name" value="Chromo"/>
    <property type="match status" value="1"/>
</dbReference>
<protein>
    <recommendedName>
        <fullName evidence="1">Chromo domain-containing protein</fullName>
    </recommendedName>
</protein>
<reference evidence="2 3" key="1">
    <citation type="journal article" name="Sci. Rep.">
        <title>Genome-scale phylogenetic analyses confirm Olpidium as the closest living zoosporic fungus to the non-flagellated, terrestrial fungi.</title>
        <authorList>
            <person name="Chang Y."/>
            <person name="Rochon D."/>
            <person name="Sekimoto S."/>
            <person name="Wang Y."/>
            <person name="Chovatia M."/>
            <person name="Sandor L."/>
            <person name="Salamov A."/>
            <person name="Grigoriev I.V."/>
            <person name="Stajich J.E."/>
            <person name="Spatafora J.W."/>
        </authorList>
    </citation>
    <scope>NUCLEOTIDE SEQUENCE [LARGE SCALE GENOMIC DNA]</scope>
    <source>
        <strain evidence="2">S191</strain>
    </source>
</reference>
<dbReference type="Proteomes" id="UP000673691">
    <property type="component" value="Unassembled WGS sequence"/>
</dbReference>
<dbReference type="SMART" id="SM00298">
    <property type="entry name" value="CHROMO"/>
    <property type="match status" value="1"/>
</dbReference>
<dbReference type="InterPro" id="IPR023780">
    <property type="entry name" value="Chromo_domain"/>
</dbReference>
<dbReference type="CDD" id="cd00024">
    <property type="entry name" value="CD_CSD"/>
    <property type="match status" value="1"/>
</dbReference>
<sequence length="227" mass="25956">MTRCAARTPQKTVHCDCVIGCIAYAHVPKSEREHKLSSTYAKYFHLGPAISSKGYRLWHPINNKIVERRDVIFDEQLTYGPELFGLQSSPRNPHHEAFDFDSLDDEANSFEILKIIDMHEAYSEVEFLVRWKGFDSSHDTWELCSGFHAFDNAIAQFLHRSGRSFTAPAAVADLTPQCDLEPHTYHEALSSSKRTQWEAAVQKELDSLKEYGIFESVSVLENHNIHT</sequence>
<accession>A0A8H8A2I7</accession>
<keyword evidence="3" id="KW-1185">Reference proteome</keyword>
<dbReference type="Pfam" id="PF25597">
    <property type="entry name" value="SH3_retrovirus"/>
    <property type="match status" value="1"/>
</dbReference>
<dbReference type="InterPro" id="IPR000953">
    <property type="entry name" value="Chromo/chromo_shadow_dom"/>
</dbReference>
<feature type="non-terminal residue" evidence="2">
    <location>
        <position position="227"/>
    </location>
</feature>
<name>A0A8H8A2I7_9FUNG</name>
<dbReference type="InterPro" id="IPR016197">
    <property type="entry name" value="Chromo-like_dom_sf"/>
</dbReference>
<evidence type="ECO:0000313" key="3">
    <source>
        <dbReference type="Proteomes" id="UP000673691"/>
    </source>
</evidence>
<dbReference type="SUPFAM" id="SSF54160">
    <property type="entry name" value="Chromo domain-like"/>
    <property type="match status" value="1"/>
</dbReference>